<organism evidence="5 6">
    <name type="scientific">Paenibacillus contaminans</name>
    <dbReference type="NCBI Taxonomy" id="450362"/>
    <lineage>
        <taxon>Bacteria</taxon>
        <taxon>Bacillati</taxon>
        <taxon>Bacillota</taxon>
        <taxon>Bacilli</taxon>
        <taxon>Bacillales</taxon>
        <taxon>Paenibacillaceae</taxon>
        <taxon>Paenibacillus</taxon>
    </lineage>
</organism>
<dbReference type="GO" id="GO:0097367">
    <property type="term" value="F:carbohydrate derivative binding"/>
    <property type="evidence" value="ECO:0007669"/>
    <property type="project" value="InterPro"/>
</dbReference>
<evidence type="ECO:0000256" key="3">
    <source>
        <dbReference type="ARBA" id="ARBA00023122"/>
    </source>
</evidence>
<evidence type="ECO:0000256" key="1">
    <source>
        <dbReference type="ARBA" id="ARBA00008165"/>
    </source>
</evidence>
<evidence type="ECO:0000313" key="6">
    <source>
        <dbReference type="Proteomes" id="UP000250369"/>
    </source>
</evidence>
<evidence type="ECO:0000256" key="2">
    <source>
        <dbReference type="ARBA" id="ARBA00022737"/>
    </source>
</evidence>
<dbReference type="EMBL" id="QMFB01000018">
    <property type="protein sequence ID" value="RAV17682.1"/>
    <property type="molecule type" value="Genomic_DNA"/>
</dbReference>
<proteinExistence type="inferred from homology"/>
<dbReference type="PANTHER" id="PTHR42745">
    <property type="match status" value="1"/>
</dbReference>
<gene>
    <name evidence="5" type="ORF">DQG23_26495</name>
</gene>
<evidence type="ECO:0000313" key="5">
    <source>
        <dbReference type="EMBL" id="RAV17682.1"/>
    </source>
</evidence>
<dbReference type="FunFam" id="3.40.50.10490:FF:000011">
    <property type="entry name" value="Arabinose 5-phosphate isomerase"/>
    <property type="match status" value="1"/>
</dbReference>
<dbReference type="GO" id="GO:0019146">
    <property type="term" value="F:arabinose-5-phosphate isomerase activity"/>
    <property type="evidence" value="ECO:0007669"/>
    <property type="project" value="UniProtKB-ARBA"/>
</dbReference>
<keyword evidence="5" id="KW-0413">Isomerase</keyword>
<dbReference type="AlphaFoldDB" id="A0A329MDL1"/>
<dbReference type="InterPro" id="IPR046348">
    <property type="entry name" value="SIS_dom_sf"/>
</dbReference>
<dbReference type="PROSITE" id="PS51464">
    <property type="entry name" value="SIS"/>
    <property type="match status" value="1"/>
</dbReference>
<dbReference type="InterPro" id="IPR050986">
    <property type="entry name" value="GutQ/KpsF_isomerases"/>
</dbReference>
<keyword evidence="3" id="KW-0129">CBS domain</keyword>
<sequence>MFILDVIKESLRNEANALGRLAGEVGEEYVSAVQIILNCKGKVVISGIGKSGHVGKKIAASLSSTGTPSFFVHAAEAVHGDSGMIEKRDVVILISNSGETAEVLSMLDVVKRIGSQCIAITKNSGSTLAAGSEVALTYSYEKEADHLDLAPTTSAMLQLAIGDALAVTISRLKAFGKDEFYLYHPGGSLGKKLSDHKNESKSG</sequence>
<comment type="caution">
    <text evidence="5">The sequence shown here is derived from an EMBL/GenBank/DDBJ whole genome shotgun (WGS) entry which is preliminary data.</text>
</comment>
<keyword evidence="6" id="KW-1185">Reference proteome</keyword>
<dbReference type="SUPFAM" id="SSF53697">
    <property type="entry name" value="SIS domain"/>
    <property type="match status" value="1"/>
</dbReference>
<evidence type="ECO:0000259" key="4">
    <source>
        <dbReference type="PROSITE" id="PS51464"/>
    </source>
</evidence>
<dbReference type="Pfam" id="PF01380">
    <property type="entry name" value="SIS"/>
    <property type="match status" value="1"/>
</dbReference>
<dbReference type="Proteomes" id="UP000250369">
    <property type="component" value="Unassembled WGS sequence"/>
</dbReference>
<comment type="similarity">
    <text evidence="1">Belongs to the SIS family. GutQ/KpsF subfamily.</text>
</comment>
<reference evidence="5 6" key="1">
    <citation type="journal article" date="2009" name="Int. J. Syst. Evol. Microbiol.">
        <title>Paenibacillus contaminans sp. nov., isolated from a contaminated laboratory plate.</title>
        <authorList>
            <person name="Chou J.H."/>
            <person name="Lee J.H."/>
            <person name="Lin M.C."/>
            <person name="Chang P.S."/>
            <person name="Arun A.B."/>
            <person name="Young C.C."/>
            <person name="Chen W.M."/>
        </authorList>
    </citation>
    <scope>NUCLEOTIDE SEQUENCE [LARGE SCALE GENOMIC DNA]</scope>
    <source>
        <strain evidence="5 6">CKOBP-6</strain>
    </source>
</reference>
<dbReference type="Gene3D" id="3.40.50.10490">
    <property type="entry name" value="Glucose-6-phosphate isomerase like protein, domain 1"/>
    <property type="match status" value="1"/>
</dbReference>
<name>A0A329MDL1_9BACL</name>
<accession>A0A329MDL1</accession>
<dbReference type="PANTHER" id="PTHR42745:SF1">
    <property type="entry name" value="ARABINOSE 5-PHOSPHATE ISOMERASE KDSD"/>
    <property type="match status" value="1"/>
</dbReference>
<dbReference type="CDD" id="cd05014">
    <property type="entry name" value="SIS_Kpsf"/>
    <property type="match status" value="1"/>
</dbReference>
<dbReference type="InterPro" id="IPR001347">
    <property type="entry name" value="SIS_dom"/>
</dbReference>
<protein>
    <submittedName>
        <fullName evidence="5">KpsF/GutQ family sugar-phosphate isomerase</fullName>
    </submittedName>
</protein>
<keyword evidence="2" id="KW-0677">Repeat</keyword>
<dbReference type="InterPro" id="IPR035474">
    <property type="entry name" value="SIS_Kpsf"/>
</dbReference>
<feature type="domain" description="SIS" evidence="4">
    <location>
        <begin position="32"/>
        <end position="175"/>
    </location>
</feature>
<dbReference type="OrthoDB" id="9762536at2"/>
<dbReference type="RefSeq" id="WP_113034047.1">
    <property type="nucleotide sequence ID" value="NZ_QMFB01000018.1"/>
</dbReference>
<dbReference type="GO" id="GO:1901135">
    <property type="term" value="P:carbohydrate derivative metabolic process"/>
    <property type="evidence" value="ECO:0007669"/>
    <property type="project" value="InterPro"/>
</dbReference>